<protein>
    <recommendedName>
        <fullName evidence="1">Reverse transcriptase domain-containing protein</fullName>
    </recommendedName>
</protein>
<dbReference type="SUPFAM" id="SSF56219">
    <property type="entry name" value="DNase I-like"/>
    <property type="match status" value="1"/>
</dbReference>
<dbReference type="Proteomes" id="UP000434957">
    <property type="component" value="Unassembled WGS sequence"/>
</dbReference>
<name>A0A6A4G539_9STRA</name>
<dbReference type="InterPro" id="IPR043502">
    <property type="entry name" value="DNA/RNA_pol_sf"/>
</dbReference>
<evidence type="ECO:0000313" key="3">
    <source>
        <dbReference type="Proteomes" id="UP000434957"/>
    </source>
</evidence>
<dbReference type="GO" id="GO:0003824">
    <property type="term" value="F:catalytic activity"/>
    <property type="evidence" value="ECO:0007669"/>
    <property type="project" value="InterPro"/>
</dbReference>
<sequence length="909" mass="102133">MGAWRRTPVNERPDAWLLQETHVASAEEAEELAASWTRLWGSHYRQGGPALSYWSVDDSKTGGVAILLNPATAGKITSWQSERWTNRVIAVQLEDLLLVNVYAPNDHDDREYFFTALQKWPWQDGEAIIAGDFNCVQSPKLDRLGGHRNGRPESSALHDLVQQLNLEDARILMDEVDDEEDDPDPIDFYTYWGPNAASRLDRFYVPQTWTGVVQWISVEEPAAPSDHQRVRLHLRNAEKPQSRQRRQRYVSYPIKTAQPGRVHTELLEELIEAEVGKEVSAATWDQTTRTCVECIKKVKKRETQRRNAVIRKLHAQNRAHLLTRKELMAATVEDSREEHLVRMGQRLERTVEQLRWQFKRISNWERDQRITTIRQVNGAAFRREMTVADKFASEWKPILGKTHNTTPSDEHGTEFDQFVQIPANRRISEADNEKLMAEITQEEVIKAIAALNRHKAAGADGLNNDFFKDAQAVLVPAMLAIGNELLKGGGPPASFLEGLIIPLRKKGDSDDAMDYRPIALLQTGYKVFAKIMATRVQRILGKPIGESQQGFVHGRQMLKTVMMMMAMLASAKNEPGLAASLSRVILLLDFRKAYDTVARDFLFLALLRFGFSPYFVEMIRKLHHGTTAQFLVNGELSAPQEVISGIRQGCPLAPLLFLLAAEILALAIQQEPAVTGIKVPGGDGATHKFSAFVDDSTVFMQEARQLSRVMNIVKKFGRLSGLQVQPTKSKIIFLNTAVVLHEYEGIPVLRSGDTVRYLGYAVGTGMLADVNWAVRIRNIQRRLATATQLATSVENRVTILNVIMLPAVLFTAAVFEIPQWADSQLRNLQKQFLWQHSISTDSSRNKINPALLYTPKQAAEGHLLGGVADVGIPGSNSRVGGRRITPRRPEAAVRATVQNTRKYPTAADR</sequence>
<accession>A0A6A4G539</accession>
<dbReference type="InterPro" id="IPR000477">
    <property type="entry name" value="RT_dom"/>
</dbReference>
<gene>
    <name evidence="2" type="ORF">PR003_g1727</name>
</gene>
<dbReference type="Gene3D" id="3.60.10.10">
    <property type="entry name" value="Endonuclease/exonuclease/phosphatase"/>
    <property type="match status" value="1"/>
</dbReference>
<dbReference type="PANTHER" id="PTHR19446">
    <property type="entry name" value="REVERSE TRANSCRIPTASES"/>
    <property type="match status" value="1"/>
</dbReference>
<reference evidence="2 3" key="1">
    <citation type="submission" date="2018-08" db="EMBL/GenBank/DDBJ databases">
        <title>Genomic investigation of the strawberry pathogen Phytophthora fragariae indicates pathogenicity is determined by transcriptional variation in three key races.</title>
        <authorList>
            <person name="Adams T.M."/>
            <person name="Armitage A.D."/>
            <person name="Sobczyk M.K."/>
            <person name="Bates H.J."/>
            <person name="Dunwell J.M."/>
            <person name="Nellist C.F."/>
            <person name="Harrison R.J."/>
        </authorList>
    </citation>
    <scope>NUCLEOTIDE SEQUENCE [LARGE SCALE GENOMIC DNA]</scope>
    <source>
        <strain evidence="2 3">SCRP333</strain>
    </source>
</reference>
<dbReference type="Pfam" id="PF03372">
    <property type="entry name" value="Exo_endo_phos"/>
    <property type="match status" value="1"/>
</dbReference>
<comment type="caution">
    <text evidence="2">The sequence shown here is derived from an EMBL/GenBank/DDBJ whole genome shotgun (WGS) entry which is preliminary data.</text>
</comment>
<dbReference type="InterPro" id="IPR036691">
    <property type="entry name" value="Endo/exonu/phosph_ase_sf"/>
</dbReference>
<dbReference type="EMBL" id="QXFT01000050">
    <property type="protein sequence ID" value="KAE9357535.1"/>
    <property type="molecule type" value="Genomic_DNA"/>
</dbReference>
<dbReference type="PROSITE" id="PS50878">
    <property type="entry name" value="RT_POL"/>
    <property type="match status" value="1"/>
</dbReference>
<dbReference type="CDD" id="cd09076">
    <property type="entry name" value="L1-EN"/>
    <property type="match status" value="1"/>
</dbReference>
<feature type="domain" description="Reverse transcriptase" evidence="1">
    <location>
        <begin position="484"/>
        <end position="762"/>
    </location>
</feature>
<evidence type="ECO:0000313" key="2">
    <source>
        <dbReference type="EMBL" id="KAE9357535.1"/>
    </source>
</evidence>
<dbReference type="CDD" id="cd01650">
    <property type="entry name" value="RT_nLTR_like"/>
    <property type="match status" value="1"/>
</dbReference>
<evidence type="ECO:0000259" key="1">
    <source>
        <dbReference type="PROSITE" id="PS50878"/>
    </source>
</evidence>
<dbReference type="AlphaFoldDB" id="A0A6A4G539"/>
<organism evidence="2 3">
    <name type="scientific">Phytophthora rubi</name>
    <dbReference type="NCBI Taxonomy" id="129364"/>
    <lineage>
        <taxon>Eukaryota</taxon>
        <taxon>Sar</taxon>
        <taxon>Stramenopiles</taxon>
        <taxon>Oomycota</taxon>
        <taxon>Peronosporomycetes</taxon>
        <taxon>Peronosporales</taxon>
        <taxon>Peronosporaceae</taxon>
        <taxon>Phytophthora</taxon>
    </lineage>
</organism>
<keyword evidence="3" id="KW-1185">Reference proteome</keyword>
<dbReference type="Pfam" id="PF00078">
    <property type="entry name" value="RVT_1"/>
    <property type="match status" value="1"/>
</dbReference>
<dbReference type="SUPFAM" id="SSF56672">
    <property type="entry name" value="DNA/RNA polymerases"/>
    <property type="match status" value="1"/>
</dbReference>
<proteinExistence type="predicted"/>
<dbReference type="InterPro" id="IPR005135">
    <property type="entry name" value="Endo/exonuclease/phosphatase"/>
</dbReference>